<evidence type="ECO:0000256" key="6">
    <source>
        <dbReference type="ARBA" id="ARBA00049738"/>
    </source>
</evidence>
<evidence type="ECO:0000256" key="3">
    <source>
        <dbReference type="ARBA" id="ARBA00022692"/>
    </source>
</evidence>
<evidence type="ECO:0000313" key="9">
    <source>
        <dbReference type="EMBL" id="BAQ01685.1"/>
    </source>
</evidence>
<organism evidence="9">
    <name type="scientific">Escherichia coli</name>
    <dbReference type="NCBI Taxonomy" id="562"/>
    <lineage>
        <taxon>Bacteria</taxon>
        <taxon>Pseudomonadati</taxon>
        <taxon>Pseudomonadota</taxon>
        <taxon>Gammaproteobacteria</taxon>
        <taxon>Enterobacterales</taxon>
        <taxon>Enterobacteriaceae</taxon>
        <taxon>Escherichia</taxon>
    </lineage>
</organism>
<feature type="transmembrane region" description="Helical" evidence="7">
    <location>
        <begin position="109"/>
        <end position="129"/>
    </location>
</feature>
<evidence type="ECO:0000313" key="8">
    <source>
        <dbReference type="EMBL" id="AIG62409.1"/>
    </source>
</evidence>
<feature type="transmembrane region" description="Helical" evidence="7">
    <location>
        <begin position="286"/>
        <end position="308"/>
    </location>
</feature>
<dbReference type="InterPro" id="IPR002797">
    <property type="entry name" value="Polysacc_synth"/>
</dbReference>
<feature type="transmembrane region" description="Helical" evidence="7">
    <location>
        <begin position="358"/>
        <end position="376"/>
    </location>
</feature>
<evidence type="ECO:0000256" key="1">
    <source>
        <dbReference type="ARBA" id="ARBA00004651"/>
    </source>
</evidence>
<dbReference type="PANTHER" id="PTHR30250">
    <property type="entry name" value="PST FAMILY PREDICTED COLANIC ACID TRANSPORTER"/>
    <property type="match status" value="1"/>
</dbReference>
<dbReference type="EMBL" id="KJ755545">
    <property type="protein sequence ID" value="AIG62409.1"/>
    <property type="molecule type" value="Genomic_DNA"/>
</dbReference>
<dbReference type="Pfam" id="PF01943">
    <property type="entry name" value="Polysacc_synt"/>
    <property type="match status" value="1"/>
</dbReference>
<keyword evidence="4 7" id="KW-1133">Transmembrane helix</keyword>
<dbReference type="PATRIC" id="fig|562.7434.peg.2512"/>
<dbReference type="GO" id="GO:0005886">
    <property type="term" value="C:plasma membrane"/>
    <property type="evidence" value="ECO:0007669"/>
    <property type="project" value="UniProtKB-SubCell"/>
</dbReference>
<protein>
    <recommendedName>
        <fullName evidence="6">Putative O-antigen transporter</fullName>
    </recommendedName>
</protein>
<dbReference type="PANTHER" id="PTHR30250:SF11">
    <property type="entry name" value="O-ANTIGEN TRANSPORTER-RELATED"/>
    <property type="match status" value="1"/>
</dbReference>
<evidence type="ECO:0000256" key="5">
    <source>
        <dbReference type="ARBA" id="ARBA00023136"/>
    </source>
</evidence>
<reference evidence="8" key="2">
    <citation type="journal article" date="2016" name="PLoS ONE">
        <title>Comparison of O-Antigen Gene Clusters of All O-Serogroups of Escherichia coli and Proposal for Adopting a New Nomenclature for O-Typing.</title>
        <authorList>
            <person name="DebRoy C."/>
            <person name="Fratamico P.M."/>
            <person name="Yan X."/>
            <person name="Baranzoni G."/>
            <person name="Liu Y."/>
            <person name="Needleman D.S."/>
            <person name="Tebbs R."/>
            <person name="O'Connell C.D."/>
            <person name="Allred A."/>
            <person name="Swimley M."/>
            <person name="Mwangi M."/>
            <person name="Kapur V."/>
            <person name="Raygoza Garay J.A."/>
            <person name="Roberts E.L."/>
            <person name="Katani R."/>
        </authorList>
    </citation>
    <scope>NUCLEOTIDE SEQUENCE</scope>
    <source>
        <strain evidence="8">4370-53</strain>
    </source>
</reference>
<keyword evidence="5 7" id="KW-0472">Membrane</keyword>
<dbReference type="InterPro" id="IPR050833">
    <property type="entry name" value="Poly_Biosynth_Transport"/>
</dbReference>
<dbReference type="RefSeq" id="WP_001447393.1">
    <property type="nucleotide sequence ID" value="NZ_CAXHYQ010000001.1"/>
</dbReference>
<feature type="transmembrane region" description="Helical" evidence="7">
    <location>
        <begin position="40"/>
        <end position="62"/>
    </location>
</feature>
<dbReference type="AlphaFoldDB" id="A0A0A8J8K4"/>
<feature type="transmembrane region" description="Helical" evidence="7">
    <location>
        <begin position="164"/>
        <end position="185"/>
    </location>
</feature>
<feature type="transmembrane region" description="Helical" evidence="7">
    <location>
        <begin position="328"/>
        <end position="346"/>
    </location>
</feature>
<feature type="transmembrane region" description="Helical" evidence="7">
    <location>
        <begin position="7"/>
        <end position="28"/>
    </location>
</feature>
<sequence>MKIIYNTLWMIFEKLVLSLSLLIINAYVARYLGPQQYGVIAYSITLLSISVVISNFGTNTLIFQKISKNHSVAKIIIPPIQILKTILYIICILIMFFCLYIFSYDFDPYLTFGLAVAFYFQAIDSYTWYNDAKLKSKYNSLINTIALIGAIISRYYLVKLSMDLKWFAIPYVCNYGISFLLKRYFYIKEEKTKSIKSFIFEKKDHTLKVISFFIISGAPLFLSEISILIYTRLTNLYLGQIKDIDAVGIFNASYVLATAWTVVPLAFVTSVFTIIYKEKDISNRALIGTFLTLLMLFFGFLLVILCYFFKQQIISIVYGSGFELSSSILPVLILGSVFSLLGVISYRMIISMHGYKYIAKKMVIMGVISIPLNYYLIKSLGIIGAAYATVSIELISATLANYFFKGGVIAKMHLKMITSPYSVSMQAITKILK</sequence>
<feature type="transmembrane region" description="Helical" evidence="7">
    <location>
        <begin position="249"/>
        <end position="274"/>
    </location>
</feature>
<keyword evidence="3 7" id="KW-0812">Transmembrane</keyword>
<evidence type="ECO:0000256" key="7">
    <source>
        <dbReference type="SAM" id="Phobius"/>
    </source>
</evidence>
<comment type="subcellular location">
    <subcellularLocation>
        <location evidence="1">Cell membrane</location>
        <topology evidence="1">Multi-pass membrane protein</topology>
    </subcellularLocation>
</comment>
<reference evidence="9" key="1">
    <citation type="journal article" date="2014" name="DNA Res.">
        <title>A complete view of the genetic diversity of the Escherichia coli O-antigen biosynthesis gene cluster.</title>
        <authorList>
            <person name="Iguchi A."/>
            <person name="Iyoda S."/>
            <person name="Kikuchi T."/>
            <person name="Ogura Y."/>
            <person name="Katsura K."/>
            <person name="Ohnishi M."/>
            <person name="Hayashi T."/>
            <person name="Thomson N.R."/>
        </authorList>
    </citation>
    <scope>NUCLEOTIDE SEQUENCE</scope>
    <source>
        <strain evidence="9">4370-53</strain>
    </source>
</reference>
<evidence type="ECO:0000256" key="2">
    <source>
        <dbReference type="ARBA" id="ARBA00022475"/>
    </source>
</evidence>
<evidence type="ECO:0000256" key="4">
    <source>
        <dbReference type="ARBA" id="ARBA00022989"/>
    </source>
</evidence>
<gene>
    <name evidence="9" type="primary">wzx</name>
</gene>
<keyword evidence="2" id="KW-1003">Cell membrane</keyword>
<feature type="transmembrane region" description="Helical" evidence="7">
    <location>
        <begin position="82"/>
        <end position="103"/>
    </location>
</feature>
<proteinExistence type="predicted"/>
<dbReference type="EMBL" id="AB812058">
    <property type="protein sequence ID" value="BAQ01685.1"/>
    <property type="molecule type" value="Genomic_DNA"/>
</dbReference>
<name>A0A0A8J8K4_ECOLX</name>
<feature type="transmembrane region" description="Helical" evidence="7">
    <location>
        <begin position="141"/>
        <end position="158"/>
    </location>
</feature>
<accession>A0A0A8J8K4</accession>
<feature type="transmembrane region" description="Helical" evidence="7">
    <location>
        <begin position="382"/>
        <end position="404"/>
    </location>
</feature>
<feature type="transmembrane region" description="Helical" evidence="7">
    <location>
        <begin position="206"/>
        <end position="229"/>
    </location>
</feature>